<dbReference type="EMBL" id="QBKA01000002">
    <property type="protein sequence ID" value="RDC60506.1"/>
    <property type="molecule type" value="Genomic_DNA"/>
</dbReference>
<dbReference type="Proteomes" id="UP000253727">
    <property type="component" value="Unassembled WGS sequence"/>
</dbReference>
<evidence type="ECO:0000256" key="3">
    <source>
        <dbReference type="SAM" id="MobiDB-lite"/>
    </source>
</evidence>
<dbReference type="InterPro" id="IPR016032">
    <property type="entry name" value="Sig_transdc_resp-reg_C-effctor"/>
</dbReference>
<evidence type="ECO:0000256" key="1">
    <source>
        <dbReference type="ARBA" id="ARBA00023125"/>
    </source>
</evidence>
<keyword evidence="1 2" id="KW-0238">DNA-binding</keyword>
<dbReference type="AlphaFoldDB" id="A0A369QBA3"/>
<name>A0A369QBA3_9SPHN</name>
<feature type="DNA-binding region" description="OmpR/PhoB-type" evidence="2">
    <location>
        <begin position="51"/>
        <end position="149"/>
    </location>
</feature>
<dbReference type="Pfam" id="PF00486">
    <property type="entry name" value="Trans_reg_C"/>
    <property type="match status" value="1"/>
</dbReference>
<accession>A0A369QBA3</accession>
<evidence type="ECO:0000313" key="6">
    <source>
        <dbReference type="Proteomes" id="UP000253727"/>
    </source>
</evidence>
<dbReference type="SUPFAM" id="SSF46894">
    <property type="entry name" value="C-terminal effector domain of the bipartite response regulators"/>
    <property type="match status" value="1"/>
</dbReference>
<dbReference type="InterPro" id="IPR001867">
    <property type="entry name" value="OmpR/PhoB-type_DNA-bd"/>
</dbReference>
<dbReference type="GO" id="GO:0006355">
    <property type="term" value="P:regulation of DNA-templated transcription"/>
    <property type="evidence" value="ECO:0007669"/>
    <property type="project" value="InterPro"/>
</dbReference>
<proteinExistence type="predicted"/>
<reference evidence="5 6" key="1">
    <citation type="submission" date="2018-04" db="EMBL/GenBank/DDBJ databases">
        <title>Altererythrobacter sp. HME9302 genome sequencing and assembly.</title>
        <authorList>
            <person name="Kang H."/>
            <person name="Kim H."/>
            <person name="Joh K."/>
        </authorList>
    </citation>
    <scope>NUCLEOTIDE SEQUENCE [LARGE SCALE GENOMIC DNA]</scope>
    <source>
        <strain evidence="5 6">HME9302</strain>
    </source>
</reference>
<comment type="caution">
    <text evidence="5">The sequence shown here is derived from an EMBL/GenBank/DDBJ whole genome shotgun (WGS) entry which is preliminary data.</text>
</comment>
<dbReference type="SMART" id="SM00862">
    <property type="entry name" value="Trans_reg_C"/>
    <property type="match status" value="1"/>
</dbReference>
<gene>
    <name evidence="5" type="ORF">HME9302_01716</name>
</gene>
<evidence type="ECO:0000313" key="5">
    <source>
        <dbReference type="EMBL" id="RDC60506.1"/>
    </source>
</evidence>
<organism evidence="5 6">
    <name type="scientific">Alteripontixanthobacter maritimus</name>
    <dbReference type="NCBI Taxonomy" id="2161824"/>
    <lineage>
        <taxon>Bacteria</taxon>
        <taxon>Pseudomonadati</taxon>
        <taxon>Pseudomonadota</taxon>
        <taxon>Alphaproteobacteria</taxon>
        <taxon>Sphingomonadales</taxon>
        <taxon>Erythrobacteraceae</taxon>
        <taxon>Alteripontixanthobacter</taxon>
    </lineage>
</organism>
<dbReference type="Gene3D" id="1.10.10.10">
    <property type="entry name" value="Winged helix-like DNA-binding domain superfamily/Winged helix DNA-binding domain"/>
    <property type="match status" value="1"/>
</dbReference>
<dbReference type="GO" id="GO:0000160">
    <property type="term" value="P:phosphorelay signal transduction system"/>
    <property type="evidence" value="ECO:0007669"/>
    <property type="project" value="InterPro"/>
</dbReference>
<dbReference type="CDD" id="cd00383">
    <property type="entry name" value="trans_reg_C"/>
    <property type="match status" value="1"/>
</dbReference>
<dbReference type="GO" id="GO:0003677">
    <property type="term" value="F:DNA binding"/>
    <property type="evidence" value="ECO:0007669"/>
    <property type="project" value="UniProtKB-UniRule"/>
</dbReference>
<feature type="region of interest" description="Disordered" evidence="3">
    <location>
        <begin position="166"/>
        <end position="195"/>
    </location>
</feature>
<evidence type="ECO:0000256" key="2">
    <source>
        <dbReference type="PROSITE-ProRule" id="PRU01091"/>
    </source>
</evidence>
<feature type="domain" description="OmpR/PhoB-type" evidence="4">
    <location>
        <begin position="51"/>
        <end position="149"/>
    </location>
</feature>
<dbReference type="InterPro" id="IPR036388">
    <property type="entry name" value="WH-like_DNA-bd_sf"/>
</dbReference>
<keyword evidence="6" id="KW-1185">Reference proteome</keyword>
<evidence type="ECO:0000259" key="4">
    <source>
        <dbReference type="PROSITE" id="PS51755"/>
    </source>
</evidence>
<sequence length="195" mass="21855">MRAIKTLWLGQCESTLGTALTIMQKKGDGHPAALGRAEDESERARLPAMLPRRYLAGPLLLDLFHRDARSAERWLGLHPREFAVLWRLAETPFCFVTRGNLLRDVWRLRHDPETNRVAVHIARLRRKLNVSGLDWLIETGREGGYRLAAQSAPWFGGYSGWLDSEGRAGQDGHHSKSGSTGPGQGVAQHNERVCE</sequence>
<protein>
    <recommendedName>
        <fullName evidence="4">OmpR/PhoB-type domain-containing protein</fullName>
    </recommendedName>
</protein>
<dbReference type="PROSITE" id="PS51755">
    <property type="entry name" value="OMPR_PHOB"/>
    <property type="match status" value="1"/>
</dbReference>